<dbReference type="EMBL" id="BAABCN010000012">
    <property type="protein sequence ID" value="GAA3887906.1"/>
    <property type="molecule type" value="Genomic_DNA"/>
</dbReference>
<keyword evidence="2" id="KW-1185">Reference proteome</keyword>
<organism evidence="1 2">
    <name type="scientific">Leifsonia kafniensis</name>
    <dbReference type="NCBI Taxonomy" id="475957"/>
    <lineage>
        <taxon>Bacteria</taxon>
        <taxon>Bacillati</taxon>
        <taxon>Actinomycetota</taxon>
        <taxon>Actinomycetes</taxon>
        <taxon>Micrococcales</taxon>
        <taxon>Microbacteriaceae</taxon>
        <taxon>Leifsonia</taxon>
    </lineage>
</organism>
<protein>
    <submittedName>
        <fullName evidence="1">Uncharacterized protein</fullName>
    </submittedName>
</protein>
<gene>
    <name evidence="1" type="ORF">GCM10022381_32290</name>
</gene>
<dbReference type="Proteomes" id="UP001501803">
    <property type="component" value="Unassembled WGS sequence"/>
</dbReference>
<evidence type="ECO:0000313" key="2">
    <source>
        <dbReference type="Proteomes" id="UP001501803"/>
    </source>
</evidence>
<name>A0ABP7KX31_9MICO</name>
<dbReference type="RefSeq" id="WP_345068573.1">
    <property type="nucleotide sequence ID" value="NZ_BAABCN010000012.1"/>
</dbReference>
<comment type="caution">
    <text evidence="1">The sequence shown here is derived from an EMBL/GenBank/DDBJ whole genome shotgun (WGS) entry which is preliminary data.</text>
</comment>
<accession>A0ABP7KX31</accession>
<proteinExistence type="predicted"/>
<evidence type="ECO:0000313" key="1">
    <source>
        <dbReference type="EMBL" id="GAA3887906.1"/>
    </source>
</evidence>
<sequence>MNAPSTFDTESLNAALGRAVENTDLEGFAPVGATRTRTLTLLRATSNAINEGSPQVAETIIRKINPEPTTGEPSVAHMIGVSLGLLDLWHDDPDLTQTLARARAPRWASRSRAAGTDIISLASKGRAFDSIGSLHRRYNAGEILNGSILAVTGTLQIWAESTNQSVRGLGKTVLTQAT</sequence>
<reference evidence="2" key="1">
    <citation type="journal article" date="2019" name="Int. J. Syst. Evol. Microbiol.">
        <title>The Global Catalogue of Microorganisms (GCM) 10K type strain sequencing project: providing services to taxonomists for standard genome sequencing and annotation.</title>
        <authorList>
            <consortium name="The Broad Institute Genomics Platform"/>
            <consortium name="The Broad Institute Genome Sequencing Center for Infectious Disease"/>
            <person name="Wu L."/>
            <person name="Ma J."/>
        </authorList>
    </citation>
    <scope>NUCLEOTIDE SEQUENCE [LARGE SCALE GENOMIC DNA]</scope>
    <source>
        <strain evidence="2">JCM 17021</strain>
    </source>
</reference>